<keyword evidence="3" id="KW-1003">Cell membrane</keyword>
<feature type="transmembrane region" description="Helical" evidence="7">
    <location>
        <begin position="62"/>
        <end position="89"/>
    </location>
</feature>
<dbReference type="CDD" id="cd06261">
    <property type="entry name" value="TM_PBP2"/>
    <property type="match status" value="1"/>
</dbReference>
<dbReference type="RefSeq" id="WP_315954613.1">
    <property type="nucleotide sequence ID" value="NZ_JAWCUD010000011.1"/>
</dbReference>
<dbReference type="SUPFAM" id="SSF161098">
    <property type="entry name" value="MetI-like"/>
    <property type="match status" value="1"/>
</dbReference>
<feature type="transmembrane region" description="Helical" evidence="7">
    <location>
        <begin position="131"/>
        <end position="152"/>
    </location>
</feature>
<gene>
    <name evidence="9" type="ORF">RQP52_26420</name>
</gene>
<feature type="domain" description="ABC transmembrane type-1" evidence="8">
    <location>
        <begin position="63"/>
        <end position="254"/>
    </location>
</feature>
<feature type="transmembrane region" description="Helical" evidence="7">
    <location>
        <begin position="7"/>
        <end position="26"/>
    </location>
</feature>
<dbReference type="InterPro" id="IPR000515">
    <property type="entry name" value="MetI-like"/>
</dbReference>
<evidence type="ECO:0000259" key="8">
    <source>
        <dbReference type="PROSITE" id="PS50928"/>
    </source>
</evidence>
<evidence type="ECO:0000313" key="9">
    <source>
        <dbReference type="EMBL" id="MDU0204628.1"/>
    </source>
</evidence>
<dbReference type="PANTHER" id="PTHR43744:SF12">
    <property type="entry name" value="ABC TRANSPORTER PERMEASE PROTEIN MG189-RELATED"/>
    <property type="match status" value="1"/>
</dbReference>
<evidence type="ECO:0000256" key="4">
    <source>
        <dbReference type="ARBA" id="ARBA00022692"/>
    </source>
</evidence>
<organism evidence="9 10">
    <name type="scientific">Paenibacillus violae</name>
    <dbReference type="NCBI Taxonomy" id="3077234"/>
    <lineage>
        <taxon>Bacteria</taxon>
        <taxon>Bacillati</taxon>
        <taxon>Bacillota</taxon>
        <taxon>Bacilli</taxon>
        <taxon>Bacillales</taxon>
        <taxon>Paenibacillaceae</taxon>
        <taxon>Paenibacillus</taxon>
    </lineage>
</organism>
<feature type="transmembrane region" description="Helical" evidence="7">
    <location>
        <begin position="98"/>
        <end position="119"/>
    </location>
</feature>
<evidence type="ECO:0000313" key="10">
    <source>
        <dbReference type="Proteomes" id="UP001260980"/>
    </source>
</evidence>
<keyword evidence="2 7" id="KW-0813">Transport</keyword>
<dbReference type="Pfam" id="PF00528">
    <property type="entry name" value="BPD_transp_1"/>
    <property type="match status" value="1"/>
</dbReference>
<comment type="caution">
    <text evidence="9">The sequence shown here is derived from an EMBL/GenBank/DDBJ whole genome shotgun (WGS) entry which is preliminary data.</text>
</comment>
<dbReference type="PROSITE" id="PS50928">
    <property type="entry name" value="ABC_TM1"/>
    <property type="match status" value="1"/>
</dbReference>
<name>A0ABU3RK27_9BACL</name>
<evidence type="ECO:0000256" key="3">
    <source>
        <dbReference type="ARBA" id="ARBA00022475"/>
    </source>
</evidence>
<keyword evidence="6 7" id="KW-0472">Membrane</keyword>
<dbReference type="Proteomes" id="UP001260980">
    <property type="component" value="Unassembled WGS sequence"/>
</dbReference>
<evidence type="ECO:0000256" key="2">
    <source>
        <dbReference type="ARBA" id="ARBA00022448"/>
    </source>
</evidence>
<proteinExistence type="inferred from homology"/>
<accession>A0ABU3RK27</accession>
<keyword evidence="4 7" id="KW-0812">Transmembrane</keyword>
<feature type="transmembrane region" description="Helical" evidence="7">
    <location>
        <begin position="231"/>
        <end position="254"/>
    </location>
</feature>
<keyword evidence="5 7" id="KW-1133">Transmembrane helix</keyword>
<evidence type="ECO:0000256" key="7">
    <source>
        <dbReference type="RuleBase" id="RU363032"/>
    </source>
</evidence>
<dbReference type="InterPro" id="IPR035906">
    <property type="entry name" value="MetI-like_sf"/>
</dbReference>
<reference evidence="9 10" key="1">
    <citation type="submission" date="2023-10" db="EMBL/GenBank/DDBJ databases">
        <title>Paenibacillus strain PFR10 Genome sequencing and assembly.</title>
        <authorList>
            <person name="Kim I."/>
        </authorList>
    </citation>
    <scope>NUCLEOTIDE SEQUENCE [LARGE SCALE GENOMIC DNA]</scope>
    <source>
        <strain evidence="9 10">PFR10</strain>
    </source>
</reference>
<evidence type="ECO:0000256" key="1">
    <source>
        <dbReference type="ARBA" id="ARBA00004651"/>
    </source>
</evidence>
<dbReference type="EMBL" id="JAWCUD010000011">
    <property type="protein sequence ID" value="MDU0204628.1"/>
    <property type="molecule type" value="Genomic_DNA"/>
</dbReference>
<comment type="subcellular location">
    <subcellularLocation>
        <location evidence="1 7">Cell membrane</location>
        <topology evidence="1 7">Multi-pass membrane protein</topology>
    </subcellularLocation>
</comment>
<dbReference type="Gene3D" id="1.10.3720.10">
    <property type="entry name" value="MetI-like"/>
    <property type="match status" value="1"/>
</dbReference>
<dbReference type="PANTHER" id="PTHR43744">
    <property type="entry name" value="ABC TRANSPORTER PERMEASE PROTEIN MG189-RELATED-RELATED"/>
    <property type="match status" value="1"/>
</dbReference>
<comment type="similarity">
    <text evidence="7">Belongs to the binding-protein-dependent transport system permease family.</text>
</comment>
<sequence length="268" mass="29991">MSRTFRLILLAVGSLGMIFPFVWMISTSLKSPVDAFTLNLLPKQATLSNYAEVFIRTPFSQWILNSVIIAIITTISVCFFDTVIGYVLAKFSFRGKKLIFAAILSTLMVPTEMLIIPWYLLTVKLGWVDTYIGIIFPGLISAFGIFLMKQFMESLPVDLLDAARIDGMNEWNILFRIAIPLVKPALATLCILSFLGSWNAFIWPLIVTQTPERLTIPVGISFFSSELKDSASWVLIMTGASLSVIPLIVIFFIFQKQIIRGIALTGFK</sequence>
<feature type="transmembrane region" description="Helical" evidence="7">
    <location>
        <begin position="173"/>
        <end position="195"/>
    </location>
</feature>
<keyword evidence="10" id="KW-1185">Reference proteome</keyword>
<evidence type="ECO:0000256" key="6">
    <source>
        <dbReference type="ARBA" id="ARBA00023136"/>
    </source>
</evidence>
<protein>
    <submittedName>
        <fullName evidence="9">Carbohydrate ABC transporter permease</fullName>
    </submittedName>
</protein>
<evidence type="ECO:0000256" key="5">
    <source>
        <dbReference type="ARBA" id="ARBA00022989"/>
    </source>
</evidence>